<dbReference type="SUPFAM" id="SSF50129">
    <property type="entry name" value="GroES-like"/>
    <property type="match status" value="1"/>
</dbReference>
<dbReference type="Pfam" id="PF13602">
    <property type="entry name" value="ADH_zinc_N_2"/>
    <property type="match status" value="1"/>
</dbReference>
<evidence type="ECO:0000259" key="2">
    <source>
        <dbReference type="SMART" id="SM00829"/>
    </source>
</evidence>
<dbReference type="STRING" id="477680.SAMN05421788_102436"/>
<proteinExistence type="predicted"/>
<dbReference type="PANTHER" id="PTHR11695:SF294">
    <property type="entry name" value="RETICULON-4-INTERACTING PROTEIN 1, MITOCHONDRIAL"/>
    <property type="match status" value="1"/>
</dbReference>
<dbReference type="InterPro" id="IPR002364">
    <property type="entry name" value="Quin_OxRdtase/zeta-crystal_CS"/>
</dbReference>
<dbReference type="PROSITE" id="PS01162">
    <property type="entry name" value="QOR_ZETA_CRYSTAL"/>
    <property type="match status" value="1"/>
</dbReference>
<dbReference type="CDD" id="cd05289">
    <property type="entry name" value="MDR_like_2"/>
    <property type="match status" value="1"/>
</dbReference>
<dbReference type="GO" id="GO:0016491">
    <property type="term" value="F:oxidoreductase activity"/>
    <property type="evidence" value="ECO:0007669"/>
    <property type="project" value="UniProtKB-KW"/>
</dbReference>
<dbReference type="Pfam" id="PF08240">
    <property type="entry name" value="ADH_N"/>
    <property type="match status" value="1"/>
</dbReference>
<dbReference type="SUPFAM" id="SSF51735">
    <property type="entry name" value="NAD(P)-binding Rossmann-fold domains"/>
    <property type="match status" value="1"/>
</dbReference>
<feature type="domain" description="Enoyl reductase (ER)" evidence="2">
    <location>
        <begin position="10"/>
        <end position="309"/>
    </location>
</feature>
<reference evidence="4" key="1">
    <citation type="submission" date="2017-01" db="EMBL/GenBank/DDBJ databases">
        <authorList>
            <person name="Varghese N."/>
            <person name="Submissions S."/>
        </authorList>
    </citation>
    <scope>NUCLEOTIDE SEQUENCE [LARGE SCALE GENOMIC DNA]</scope>
    <source>
        <strain evidence="4">DSM 21054</strain>
    </source>
</reference>
<gene>
    <name evidence="3" type="ORF">SAMN05421788_102436</name>
</gene>
<dbReference type="Gene3D" id="3.40.50.720">
    <property type="entry name" value="NAD(P)-binding Rossmann-like Domain"/>
    <property type="match status" value="1"/>
</dbReference>
<dbReference type="AlphaFoldDB" id="A0A173MH38"/>
<dbReference type="InterPro" id="IPR011032">
    <property type="entry name" value="GroES-like_sf"/>
</dbReference>
<sequence length="311" mass="33095">MKAIVLKGPGGTDQLEYRELDIPAIQPGEVLVKVKAISINPVDIKVREGHGVYAALKSANPLILGWDISGVVTESKSELYKAGDEVFGMVNFPGHGKAYAEYVAAPAEHLALKPANISFEEAAAATLVALTAWQALVTYGKVQKGQKVLIHAAAGGVGHIAVQIAKHLGATVTGTSSQANKAFVLSIGADYHIDYKGYNWMAQQPEYDFVLDTVGGDNIHNSIAVAQNGGTVISIPTGLHEDVTSKAKERNIHAQFMLVKSNGAEMQQIAALLTQGILKPHVSQTFSFDQMKEAHLQIATGKTIGKILVKP</sequence>
<name>A0A173MH38_9BACT</name>
<dbReference type="InterPro" id="IPR036291">
    <property type="entry name" value="NAD(P)-bd_dom_sf"/>
</dbReference>
<keyword evidence="1" id="KW-0560">Oxidoreductase</keyword>
<dbReference type="Proteomes" id="UP000186917">
    <property type="component" value="Unassembled WGS sequence"/>
</dbReference>
<dbReference type="PANTHER" id="PTHR11695">
    <property type="entry name" value="ALCOHOL DEHYDROGENASE RELATED"/>
    <property type="match status" value="1"/>
</dbReference>
<dbReference type="InterPro" id="IPR020843">
    <property type="entry name" value="ER"/>
</dbReference>
<dbReference type="OrthoDB" id="634508at2"/>
<accession>A0A173MH38</accession>
<dbReference type="SMART" id="SM00829">
    <property type="entry name" value="PKS_ER"/>
    <property type="match status" value="1"/>
</dbReference>
<protein>
    <submittedName>
        <fullName evidence="3">NADPH:quinone reductase</fullName>
    </submittedName>
</protein>
<evidence type="ECO:0000313" key="3">
    <source>
        <dbReference type="EMBL" id="SIS97636.1"/>
    </source>
</evidence>
<dbReference type="InterPro" id="IPR013154">
    <property type="entry name" value="ADH-like_N"/>
</dbReference>
<evidence type="ECO:0000313" key="4">
    <source>
        <dbReference type="Proteomes" id="UP000186917"/>
    </source>
</evidence>
<dbReference type="GO" id="GO:0008270">
    <property type="term" value="F:zinc ion binding"/>
    <property type="evidence" value="ECO:0007669"/>
    <property type="project" value="InterPro"/>
</dbReference>
<dbReference type="EMBL" id="FTOR01000002">
    <property type="protein sequence ID" value="SIS97636.1"/>
    <property type="molecule type" value="Genomic_DNA"/>
</dbReference>
<dbReference type="RefSeq" id="WP_076378186.1">
    <property type="nucleotide sequence ID" value="NZ_AP017422.1"/>
</dbReference>
<dbReference type="InterPro" id="IPR050700">
    <property type="entry name" value="YIM1/Zinc_Alcohol_DH_Fams"/>
</dbReference>
<evidence type="ECO:0000256" key="1">
    <source>
        <dbReference type="ARBA" id="ARBA00023002"/>
    </source>
</evidence>
<dbReference type="Gene3D" id="3.90.180.10">
    <property type="entry name" value="Medium-chain alcohol dehydrogenases, catalytic domain"/>
    <property type="match status" value="1"/>
</dbReference>
<dbReference type="KEGG" id="fln:FLA_2952"/>
<keyword evidence="4" id="KW-1185">Reference proteome</keyword>
<organism evidence="3 4">
    <name type="scientific">Filimonas lacunae</name>
    <dbReference type="NCBI Taxonomy" id="477680"/>
    <lineage>
        <taxon>Bacteria</taxon>
        <taxon>Pseudomonadati</taxon>
        <taxon>Bacteroidota</taxon>
        <taxon>Chitinophagia</taxon>
        <taxon>Chitinophagales</taxon>
        <taxon>Chitinophagaceae</taxon>
        <taxon>Filimonas</taxon>
    </lineage>
</organism>